<protein>
    <submittedName>
        <fullName evidence="2">TIGR02680 family protein</fullName>
    </submittedName>
</protein>
<dbReference type="SUPFAM" id="SSF52540">
    <property type="entry name" value="P-loop containing nucleoside triphosphate hydrolases"/>
    <property type="match status" value="1"/>
</dbReference>
<dbReference type="Pfam" id="PF13558">
    <property type="entry name" value="SbcC_Walker_B"/>
    <property type="match status" value="1"/>
</dbReference>
<evidence type="ECO:0000313" key="2">
    <source>
        <dbReference type="EMBL" id="NEA19364.1"/>
    </source>
</evidence>
<dbReference type="NCBIfam" id="TIGR02680">
    <property type="entry name" value="TIGR02680 family protein"/>
    <property type="match status" value="1"/>
</dbReference>
<comment type="caution">
    <text evidence="2">The sequence shown here is derived from an EMBL/GenBank/DDBJ whole genome shotgun (WGS) entry which is preliminary data.</text>
</comment>
<accession>A0A6N9U6A7</accession>
<dbReference type="RefSeq" id="WP_164348739.1">
    <property type="nucleotide sequence ID" value="NZ_JAAGLQ010000613.1"/>
</dbReference>
<dbReference type="InterPro" id="IPR027417">
    <property type="entry name" value="P-loop_NTPase"/>
</dbReference>
<sequence>MSVTELPLQRRHEETIEPSPVHEADTGRGRWQPHRAGILNVWRYYDETFTFHQGRLLLRGQNGTGKSKALELLLPFLFDASLRPNRLSTFGGSERTMHWNLLGQGASGKTRVGYVWMEFRRVGDDGTEHWFGCGARLHASVHTTTAHADYFTTTARIAHPDGVHLVNDTGQPLTKAALTEALGDRGEVHPSATDYRTTVRRELFAGMGEQRYESLLSALLQLRQPKLSERLDPSLLSTLLSRALPPLGEGEITELAEGFERLDRQRDHLDRLDAEVTAAENVASRQRAYARRVLRAGAAALISATTEMDDLTRDARVSAEEYEKACVKRASTLALREELELRAHALDEIIEGLRESDAYQKGEELDRLRRGTEEQVAAAAELRTAARSAETEAEEDRKHADEVAGHARSRDEHARATADEAHRSARAAGMESIHHEVKTILDAEGEAKSLGNGTANTPVRKGSSRSDAPGTAARRLLRGAVTARREQVADITHAIDAHDRAVRDRGTAEGLLDEARIRLADAIAHRDAAATAGDNALAAQAERLLAWARDCTELRIPDLDELAARAAVEADVRELAETVARPLDQEITTERAGVRTAQHGVEQERDLLDARRRKLSGETDLHPVAPPTRTTVRTAAAGAPLWRLIAFHEDVPVPVQAAVEAALEASGLLDAWVSASEGLTLPGHDTRVEVGLATTAPGSSLLDVLRPEEDIPVPAGIVTRILAGIAYGTTLPGRHPAAVSSDGAWRLAPATGSWSKPEPAHIGALARQRAKQREIAELTELIAEKDASLTTLADRLRQLDARAARLADDRTTRPDHRELDACRRDWDRAEEKVAARDDAVRDATEHLAAREGDVAGALRTLSRRAAEHGLPTDRDRLRELGRDVERFRDLADTWTDARIDAIAAAERAGETAARANRSHLLATKQTAGAAAAEAKAAGMTARLKAVEEKVGADYRQIVARVAETRAERVRCGKEARQAAELLLGLEGRIGELRATSGQDADRQEKAVEARDGAARRFRHLCLVGLAEDAGFVPELDTGDGTKATLEAARAMAARWPQLPHAPRHLGDAATRLSEAIHEARRHLGVRADLELEPDDDVQLFTATLEGVRVGATGLLTTLTQERDRSRDDISTAERRLFDQILTGDIRRHLAARIRRAGELVAHMNGHLERVRTASNVAVQLVWDVRPDLPDSTRTARQLLLKDPGRVTESDREALHAFFRARIEEAKGSDTAASWDEHLGEVLDYTAWHTFTVRLDRADGSGWQPLTKRLHGALSGGEKAIALHLPLFAAVAAHYEDVPLAPRPILLDEVFVGVDTVNRGQVFALLTALDLDLMITSDHEWGNYRELPGIAVHQLLTDGDDAVTSARFVWNGTGTEER</sequence>
<feature type="compositionally biased region" description="Basic and acidic residues" evidence="1">
    <location>
        <begin position="8"/>
        <end position="28"/>
    </location>
</feature>
<dbReference type="InterPro" id="IPR013496">
    <property type="entry name" value="CHP02680"/>
</dbReference>
<gene>
    <name evidence="2" type="ORF">G3I29_28565</name>
</gene>
<feature type="compositionally biased region" description="Basic and acidic residues" evidence="1">
    <location>
        <begin position="395"/>
        <end position="423"/>
    </location>
</feature>
<organism evidence="2 3">
    <name type="scientific">Streptomyces halstedii</name>
    <dbReference type="NCBI Taxonomy" id="1944"/>
    <lineage>
        <taxon>Bacteria</taxon>
        <taxon>Bacillati</taxon>
        <taxon>Actinomycetota</taxon>
        <taxon>Actinomycetes</taxon>
        <taxon>Kitasatosporales</taxon>
        <taxon>Streptomycetaceae</taxon>
        <taxon>Streptomyces</taxon>
    </lineage>
</organism>
<evidence type="ECO:0000313" key="3">
    <source>
        <dbReference type="Proteomes" id="UP000471293"/>
    </source>
</evidence>
<dbReference type="EMBL" id="JAAGLQ010000613">
    <property type="protein sequence ID" value="NEA19364.1"/>
    <property type="molecule type" value="Genomic_DNA"/>
</dbReference>
<name>A0A6N9U6A7_STRHA</name>
<feature type="region of interest" description="Disordered" evidence="1">
    <location>
        <begin position="385"/>
        <end position="427"/>
    </location>
</feature>
<proteinExistence type="predicted"/>
<dbReference type="Proteomes" id="UP000471293">
    <property type="component" value="Unassembled WGS sequence"/>
</dbReference>
<reference evidence="2 3" key="1">
    <citation type="submission" date="2020-01" db="EMBL/GenBank/DDBJ databases">
        <title>Insect and environment-associated Actinomycetes.</title>
        <authorList>
            <person name="Currrie C."/>
            <person name="Chevrette M."/>
            <person name="Carlson C."/>
            <person name="Stubbendieck R."/>
            <person name="Wendt-Pienkowski E."/>
        </authorList>
    </citation>
    <scope>NUCLEOTIDE SEQUENCE [LARGE SCALE GENOMIC DNA]</scope>
    <source>
        <strain evidence="2 3">SID11342</strain>
    </source>
</reference>
<evidence type="ECO:0000256" key="1">
    <source>
        <dbReference type="SAM" id="MobiDB-lite"/>
    </source>
</evidence>
<feature type="region of interest" description="Disordered" evidence="1">
    <location>
        <begin position="1"/>
        <end position="29"/>
    </location>
</feature>
<feature type="region of interest" description="Disordered" evidence="1">
    <location>
        <begin position="444"/>
        <end position="471"/>
    </location>
</feature>